<evidence type="ECO:0000256" key="5">
    <source>
        <dbReference type="ARBA" id="ARBA00022722"/>
    </source>
</evidence>
<keyword evidence="11" id="KW-0229">DNA integration</keyword>
<dbReference type="CDD" id="cd01647">
    <property type="entry name" value="RT_LTR"/>
    <property type="match status" value="1"/>
</dbReference>
<dbReference type="CDD" id="cd00303">
    <property type="entry name" value="retropepsin_like"/>
    <property type="match status" value="1"/>
</dbReference>
<dbReference type="SUPFAM" id="SSF56672">
    <property type="entry name" value="DNA/RNA polymerases"/>
    <property type="match status" value="1"/>
</dbReference>
<dbReference type="PROSITE" id="PS50158">
    <property type="entry name" value="ZF_CCHC"/>
    <property type="match status" value="1"/>
</dbReference>
<keyword evidence="14" id="KW-0238">DNA-binding</keyword>
<dbReference type="Gene3D" id="3.30.420.10">
    <property type="entry name" value="Ribonuclease H-like superfamily/Ribonuclease H"/>
    <property type="match status" value="1"/>
</dbReference>
<dbReference type="Pfam" id="PF08284">
    <property type="entry name" value="RVP_2"/>
    <property type="match status" value="1"/>
</dbReference>
<evidence type="ECO:0000256" key="8">
    <source>
        <dbReference type="ARBA" id="ARBA00022759"/>
    </source>
</evidence>
<feature type="domain" description="Integrase catalytic" evidence="20">
    <location>
        <begin position="1003"/>
        <end position="1166"/>
    </location>
</feature>
<feature type="domain" description="Reverse transcriptase" evidence="19">
    <location>
        <begin position="494"/>
        <end position="673"/>
    </location>
</feature>
<dbReference type="Pfam" id="PF00098">
    <property type="entry name" value="zf-CCHC"/>
    <property type="match status" value="1"/>
</dbReference>
<name>A0A2Z6N2I5_TRISU</name>
<dbReference type="GO" id="GO:0008270">
    <property type="term" value="F:zinc ion binding"/>
    <property type="evidence" value="ECO:0007669"/>
    <property type="project" value="UniProtKB-KW"/>
</dbReference>
<dbReference type="GO" id="GO:0003677">
    <property type="term" value="F:DNA binding"/>
    <property type="evidence" value="ECO:0007669"/>
    <property type="project" value="UniProtKB-KW"/>
</dbReference>
<keyword evidence="12" id="KW-0695">RNA-directed DNA polymerase</keyword>
<keyword evidence="9" id="KW-0378">Hydrolase</keyword>
<dbReference type="GO" id="GO:0003964">
    <property type="term" value="F:RNA-directed DNA polymerase activity"/>
    <property type="evidence" value="ECO:0007669"/>
    <property type="project" value="UniProtKB-KW"/>
</dbReference>
<dbReference type="Pfam" id="PF24626">
    <property type="entry name" value="SH3_Tf2-1"/>
    <property type="match status" value="1"/>
</dbReference>
<dbReference type="InterPro" id="IPR043502">
    <property type="entry name" value="DNA/RNA_pol_sf"/>
</dbReference>
<dbReference type="GO" id="GO:0015074">
    <property type="term" value="P:DNA integration"/>
    <property type="evidence" value="ECO:0007669"/>
    <property type="project" value="UniProtKB-KW"/>
</dbReference>
<evidence type="ECO:0000256" key="13">
    <source>
        <dbReference type="ARBA" id="ARBA00022932"/>
    </source>
</evidence>
<feature type="region of interest" description="Disordered" evidence="17">
    <location>
        <begin position="1"/>
        <end position="30"/>
    </location>
</feature>
<dbReference type="Pfam" id="PF17921">
    <property type="entry name" value="Integrase_H2C2"/>
    <property type="match status" value="1"/>
</dbReference>
<keyword evidence="8" id="KW-0255">Endonuclease</keyword>
<sequence>MAEAPGGRGRGRGRPRRNVAEEEEQPQYQYSDPDANMWAHMMHQQQQFQAQQAQRYEEMMMMFQQQMNNAPAQNTGSAAFREFCRMNPPEFVGEYVPSVAREWIQRMSGILDSMGCTELEKVTFATRFLREAACNWWEGVRAYMTARGKSVAEYTTKFNELVRYVADSDDAPTEAWKIKKYRFGLRADIAHDVSMQQVASLGELIQKSYHAESGLEAMRKERFEGKQNVPQRSHPACPECGMFHHGECMKGKGVCFHCKQPGHYKNECPKLHGSGGSSGTTKSKGRVYSLDGEQARGNNALIVDICHLGQTEVVVLFDCGATNSFISVECVMRLGLSSTSLIPPMTVAVATGGKVVSKRVCQNCPVSVAGKIYHVDLIYLPLKDMDIVLGMDWLSANTVYIGCAEKNLYVPIDLNAESRALTALLSESSLNPSDIPIVREYLDVFPEEINSLPPEREIEFSIDLVPGSQPISIAPYRMSPLELRELKSQLEELLQKHFIRPSVSLWGAPVLLVKKKDGTMRLCIDYRQLNKVTIKNKYLLPRIDDLLDQLRGATIFSKIDLRSGYHQIRIRTSDVSKTAFRTRYGHYEFLVMPFGLTNAPAIFMDYMNRIFQLYLDKFVVIFIDDILIYSKDPQEHAEHLRIVLNILREKQLYAKFSKCEFWLSEVKFLGHVISQGGVSVDPSKVEAVLNWERPRTVSEIRSFLGLAGYYRRFILGFSEIALPLTRLTRKGAAFVWDELCENSFNLLKQKLTEGAVVAYTSRQLKPHEENYPTHDLELAAIIFALKIWRHHLYGVQFAWYSDHKSLRYLFDQKDLNMRQRRWMEYLKDFEFELNYHPGKANVVADALSRKALYASEILMHQCGLYEEFRDMNLSVTYRKGGVKLNRIELTCDLRSTIGSAQEKDLDLQRRIGKPEFTVADDGVIQFGNRICVPNDADLKRLILEEAHKSGFSIHPGSTKMYHDLKKNYWWPNMKTEIAEFVSRCIVCQQVKIEHQKPAGPLQPLEIPEWKWEHITMDFVTGLPRNQKGEDSIWVIIDRLTKSAHFIAVKSTYKVSQYAEIFLEEIVKLHGVPLSIVSDRDPTFTSHFWRAFQKAMGTRLRMSTSNHPQTDGQSERTIQTLEDMLRACVLEDGGNWSKHLHLIEFAYNNSYHASIGMAPYEALYGRKCRTPLCWTEVGDKGVLGPDIIQETTLKIKSVKEHMRVAQSRQKSYANHRRRPIEFDECDHVFLRVTPKLGLRGVFKTKKLAPRYIGPYQILKRVGPVAYQLALPPSMSRMHDVFHVSQLRKFIPDPFVPVELGSIDLQPDLTYQPDPIRIVDRDVKALRNKKIPVVKVEWSRAPDGEFTWELESEMMKNYPYLFSEQSRKIVLLAKRAAGERQLGFAASIWLERGFFPTNLNETNICLIPKCENPMSMKDMCPISLCNVLYKMVSKILANRLKACLDKCISQVQSAFVEGRSILDNALVAIEIIHAMKRRTRGRKGDLALKIDISKAYDRVDWGFLRGMLEKMGFDEKCVNSVNYSVLMNFDRVGPIYPGRGLRQGDPLSPYLFILVAEGLTALINQAVGRGDIHGVKICRGAPLVSHLLFADDCFLFCRASISETSHLLSILRTYEAASGQQINLTKSEVFISRNISIAAQEDLAKVLGVRHVLGTGNYLGLPSMIGRSKKTIFSFIKDRIWKKINSWRGCSLSKAGKEVMIKFVLQAIPSYIMSIYIIPSSIITDIERMLNGFWWGGGDQNKGIRWLAWDRLTYPKALGGMGFRDFHAFNMAMVAKQGWRIIKNPDSLVARVLKARYFPNSSFIDACLGYNPVFLGEVFGILEMCWNIEHVYV</sequence>
<dbReference type="Pfam" id="PF17917">
    <property type="entry name" value="RT_RNaseH"/>
    <property type="match status" value="1"/>
</dbReference>
<dbReference type="EMBL" id="DF973422">
    <property type="protein sequence ID" value="GAU30290.1"/>
    <property type="molecule type" value="Genomic_DNA"/>
</dbReference>
<evidence type="ECO:0000313" key="22">
    <source>
        <dbReference type="Proteomes" id="UP000242715"/>
    </source>
</evidence>
<keyword evidence="4" id="KW-0548">Nucleotidyltransferase</keyword>
<dbReference type="InterPro" id="IPR001584">
    <property type="entry name" value="Integrase_cat-core"/>
</dbReference>
<dbReference type="FunFam" id="3.30.70.270:FF:000063">
    <property type="entry name" value="Zinc knuckle domaincontaining protein"/>
    <property type="match status" value="1"/>
</dbReference>
<keyword evidence="2" id="KW-0645">Protease</keyword>
<feature type="domain" description="Reverse transcriptase" evidence="19">
    <location>
        <begin position="1386"/>
        <end position="1649"/>
    </location>
</feature>
<feature type="domain" description="CCHC-type" evidence="18">
    <location>
        <begin position="255"/>
        <end position="270"/>
    </location>
</feature>
<evidence type="ECO:0000256" key="1">
    <source>
        <dbReference type="ARBA" id="ARBA00012493"/>
    </source>
</evidence>
<evidence type="ECO:0000256" key="14">
    <source>
        <dbReference type="ARBA" id="ARBA00023125"/>
    </source>
</evidence>
<reference evidence="22" key="1">
    <citation type="journal article" date="2017" name="Front. Plant Sci.">
        <title>Climate Clever Clovers: New Paradigm to Reduce the Environmental Footprint of Ruminants by Breeding Low Methanogenic Forages Utilizing Haplotype Variation.</title>
        <authorList>
            <person name="Kaur P."/>
            <person name="Appels R."/>
            <person name="Bayer P.E."/>
            <person name="Keeble-Gagnere G."/>
            <person name="Wang J."/>
            <person name="Hirakawa H."/>
            <person name="Shirasawa K."/>
            <person name="Vercoe P."/>
            <person name="Stefanova K."/>
            <person name="Durmic Z."/>
            <person name="Nichols P."/>
            <person name="Revell C."/>
            <person name="Isobe S.N."/>
            <person name="Edwards D."/>
            <person name="Erskine W."/>
        </authorList>
    </citation>
    <scope>NUCLEOTIDE SEQUENCE [LARGE SCALE GENOMIC DNA]</scope>
    <source>
        <strain evidence="22">cv. Daliak</strain>
    </source>
</reference>
<proteinExistence type="predicted"/>
<keyword evidence="16" id="KW-0863">Zinc-finger</keyword>
<evidence type="ECO:0000259" key="19">
    <source>
        <dbReference type="PROSITE" id="PS50878"/>
    </source>
</evidence>
<organism evidence="21 22">
    <name type="scientific">Trifolium subterraneum</name>
    <name type="common">Subterranean clover</name>
    <dbReference type="NCBI Taxonomy" id="3900"/>
    <lineage>
        <taxon>Eukaryota</taxon>
        <taxon>Viridiplantae</taxon>
        <taxon>Streptophyta</taxon>
        <taxon>Embryophyta</taxon>
        <taxon>Tracheophyta</taxon>
        <taxon>Spermatophyta</taxon>
        <taxon>Magnoliopsida</taxon>
        <taxon>eudicotyledons</taxon>
        <taxon>Gunneridae</taxon>
        <taxon>Pentapetalae</taxon>
        <taxon>rosids</taxon>
        <taxon>fabids</taxon>
        <taxon>Fabales</taxon>
        <taxon>Fabaceae</taxon>
        <taxon>Papilionoideae</taxon>
        <taxon>50 kb inversion clade</taxon>
        <taxon>NPAAA clade</taxon>
        <taxon>Hologalegina</taxon>
        <taxon>IRL clade</taxon>
        <taxon>Trifolieae</taxon>
        <taxon>Trifolium</taxon>
    </lineage>
</organism>
<evidence type="ECO:0000313" key="21">
    <source>
        <dbReference type="EMBL" id="GAU30290.1"/>
    </source>
</evidence>
<evidence type="ECO:0000259" key="20">
    <source>
        <dbReference type="PROSITE" id="PS50994"/>
    </source>
</evidence>
<dbReference type="Gene3D" id="1.10.340.70">
    <property type="match status" value="1"/>
</dbReference>
<dbReference type="SUPFAM" id="SSF50630">
    <property type="entry name" value="Acid proteases"/>
    <property type="match status" value="1"/>
</dbReference>
<evidence type="ECO:0000256" key="16">
    <source>
        <dbReference type="PROSITE-ProRule" id="PRU00047"/>
    </source>
</evidence>
<dbReference type="GO" id="GO:0003887">
    <property type="term" value="F:DNA-directed DNA polymerase activity"/>
    <property type="evidence" value="ECO:0007669"/>
    <property type="project" value="UniProtKB-KW"/>
</dbReference>
<dbReference type="CDD" id="cd01650">
    <property type="entry name" value="RT_nLTR_like"/>
    <property type="match status" value="1"/>
</dbReference>
<dbReference type="PROSITE" id="PS50994">
    <property type="entry name" value="INTEGRASE"/>
    <property type="match status" value="1"/>
</dbReference>
<gene>
    <name evidence="21" type="ORF">TSUD_385110</name>
</gene>
<keyword evidence="7" id="KW-0064">Aspartyl protease</keyword>
<dbReference type="Gene3D" id="4.10.60.10">
    <property type="entry name" value="Zinc finger, CCHC-type"/>
    <property type="match status" value="1"/>
</dbReference>
<evidence type="ECO:0000256" key="11">
    <source>
        <dbReference type="ARBA" id="ARBA00022908"/>
    </source>
</evidence>
<dbReference type="PANTHER" id="PTHR37984">
    <property type="entry name" value="PROTEIN CBG26694"/>
    <property type="match status" value="1"/>
</dbReference>
<dbReference type="InterPro" id="IPR021109">
    <property type="entry name" value="Peptidase_aspartic_dom_sf"/>
</dbReference>
<keyword evidence="3" id="KW-0808">Transferase</keyword>
<dbReference type="Pfam" id="PF00078">
    <property type="entry name" value="RVT_1"/>
    <property type="match status" value="2"/>
</dbReference>
<dbReference type="InterPro" id="IPR041373">
    <property type="entry name" value="RT_RNaseH"/>
</dbReference>
<dbReference type="InterPro" id="IPR012337">
    <property type="entry name" value="RNaseH-like_sf"/>
</dbReference>
<dbReference type="Gene3D" id="3.30.70.270">
    <property type="match status" value="2"/>
</dbReference>
<dbReference type="InterPro" id="IPR036397">
    <property type="entry name" value="RNaseH_sf"/>
</dbReference>
<keyword evidence="13" id="KW-0239">DNA-directed DNA polymerase</keyword>
<evidence type="ECO:0000256" key="4">
    <source>
        <dbReference type="ARBA" id="ARBA00022695"/>
    </source>
</evidence>
<evidence type="ECO:0000256" key="3">
    <source>
        <dbReference type="ARBA" id="ARBA00022679"/>
    </source>
</evidence>
<dbReference type="InterPro" id="IPR000477">
    <property type="entry name" value="RT_dom"/>
</dbReference>
<dbReference type="OrthoDB" id="2013610at2759"/>
<dbReference type="SMART" id="SM00343">
    <property type="entry name" value="ZnF_C2HC"/>
    <property type="match status" value="1"/>
</dbReference>
<evidence type="ECO:0000259" key="18">
    <source>
        <dbReference type="PROSITE" id="PS50158"/>
    </source>
</evidence>
<dbReference type="CDD" id="cd09274">
    <property type="entry name" value="RNase_HI_RT_Ty3"/>
    <property type="match status" value="1"/>
</dbReference>
<dbReference type="EC" id="2.7.7.49" evidence="1"/>
<keyword evidence="10" id="KW-0460">Magnesium</keyword>
<keyword evidence="22" id="KW-1185">Reference proteome</keyword>
<dbReference type="PROSITE" id="PS50878">
    <property type="entry name" value="RT_POL"/>
    <property type="match status" value="2"/>
</dbReference>
<keyword evidence="16" id="KW-0862">Zinc</keyword>
<dbReference type="InterPro" id="IPR001878">
    <property type="entry name" value="Znf_CCHC"/>
</dbReference>
<dbReference type="InterPro" id="IPR043128">
    <property type="entry name" value="Rev_trsase/Diguanyl_cyclase"/>
</dbReference>
<dbReference type="GO" id="GO:0004519">
    <property type="term" value="F:endonuclease activity"/>
    <property type="evidence" value="ECO:0007669"/>
    <property type="project" value="UniProtKB-KW"/>
</dbReference>
<dbReference type="PANTHER" id="PTHR37984:SF5">
    <property type="entry name" value="PROTEIN NYNRIN-LIKE"/>
    <property type="match status" value="1"/>
</dbReference>
<dbReference type="Proteomes" id="UP000242715">
    <property type="component" value="Unassembled WGS sequence"/>
</dbReference>
<evidence type="ECO:0000256" key="12">
    <source>
        <dbReference type="ARBA" id="ARBA00022918"/>
    </source>
</evidence>
<dbReference type="GO" id="GO:0006310">
    <property type="term" value="P:DNA recombination"/>
    <property type="evidence" value="ECO:0007669"/>
    <property type="project" value="UniProtKB-KW"/>
</dbReference>
<evidence type="ECO:0000256" key="17">
    <source>
        <dbReference type="SAM" id="MobiDB-lite"/>
    </source>
</evidence>
<evidence type="ECO:0000256" key="10">
    <source>
        <dbReference type="ARBA" id="ARBA00022842"/>
    </source>
</evidence>
<protein>
    <recommendedName>
        <fullName evidence="1">RNA-directed DNA polymerase</fullName>
        <ecNumber evidence="1">2.7.7.49</ecNumber>
    </recommendedName>
</protein>
<evidence type="ECO:0000256" key="6">
    <source>
        <dbReference type="ARBA" id="ARBA00022723"/>
    </source>
</evidence>
<evidence type="ECO:0000256" key="9">
    <source>
        <dbReference type="ARBA" id="ARBA00022801"/>
    </source>
</evidence>
<dbReference type="Gene3D" id="3.10.10.10">
    <property type="entry name" value="HIV Type 1 Reverse Transcriptase, subunit A, domain 1"/>
    <property type="match status" value="1"/>
</dbReference>
<dbReference type="Gene3D" id="2.40.70.10">
    <property type="entry name" value="Acid Proteases"/>
    <property type="match status" value="1"/>
</dbReference>
<dbReference type="InterPro" id="IPR041588">
    <property type="entry name" value="Integrase_H2C2"/>
</dbReference>
<dbReference type="InterPro" id="IPR056924">
    <property type="entry name" value="SH3_Tf2-1"/>
</dbReference>
<evidence type="ECO:0000256" key="15">
    <source>
        <dbReference type="ARBA" id="ARBA00023172"/>
    </source>
</evidence>
<dbReference type="InterPro" id="IPR050951">
    <property type="entry name" value="Retrovirus_Pol_polyprotein"/>
</dbReference>
<dbReference type="SUPFAM" id="SSF53098">
    <property type="entry name" value="Ribonuclease H-like"/>
    <property type="match status" value="1"/>
</dbReference>
<keyword evidence="5" id="KW-0540">Nuclease</keyword>
<dbReference type="GO" id="GO:0006508">
    <property type="term" value="P:proteolysis"/>
    <property type="evidence" value="ECO:0007669"/>
    <property type="project" value="UniProtKB-KW"/>
</dbReference>
<dbReference type="FunFam" id="3.10.10.10:FF:000007">
    <property type="entry name" value="Retrovirus-related Pol polyprotein from transposon 17.6-like Protein"/>
    <property type="match status" value="1"/>
</dbReference>
<evidence type="ECO:0000256" key="7">
    <source>
        <dbReference type="ARBA" id="ARBA00022750"/>
    </source>
</evidence>
<dbReference type="GO" id="GO:0004190">
    <property type="term" value="F:aspartic-type endopeptidase activity"/>
    <property type="evidence" value="ECO:0007669"/>
    <property type="project" value="UniProtKB-KW"/>
</dbReference>
<evidence type="ECO:0000256" key="2">
    <source>
        <dbReference type="ARBA" id="ARBA00022670"/>
    </source>
</evidence>
<accession>A0A2Z6N2I5</accession>
<keyword evidence="6" id="KW-0479">Metal-binding</keyword>
<keyword evidence="15" id="KW-0233">DNA recombination</keyword>